<accession>A0A7D9DA81</accession>
<sequence length="315" mass="35935">MKTSMIASVRTRARLGLLPSRYYTNDSESNNFRLKHCLGFRETSIPKFIQELASFIEAEKNDAQKAYCNLAGKYFVRMEFREQLECKEYFKLSVNQRNAFLKKVSDISMSDLLSFSKIPNEVNTALANGGIISVPFDKTGINISKFTLKNIWLAATELIQNSHKVILPAPRLTDKIAKYSVLKSMRSLEDTQLVTCNIDLGMFTCDCKYYAVHSICSHTVACAEINDKLKQFLKWHAESKQKTNKYKQATYSLNLKCVGQKGNRPRRNRNVQRENSPSSKVSTFALATCPQLGANNTHFILKQLAWFPNKSLLWV</sequence>
<keyword evidence="2" id="KW-1185">Reference proteome</keyword>
<name>A0A7D9DA81_PARCT</name>
<proteinExistence type="predicted"/>
<protein>
    <submittedName>
        <fullName evidence="1">Retrovirus-related Pol poly from transposon</fullName>
    </submittedName>
</protein>
<organism evidence="1 2">
    <name type="scientific">Paramuricea clavata</name>
    <name type="common">Red gorgonian</name>
    <name type="synonym">Violescent sea-whip</name>
    <dbReference type="NCBI Taxonomy" id="317549"/>
    <lineage>
        <taxon>Eukaryota</taxon>
        <taxon>Metazoa</taxon>
        <taxon>Cnidaria</taxon>
        <taxon>Anthozoa</taxon>
        <taxon>Octocorallia</taxon>
        <taxon>Malacalcyonacea</taxon>
        <taxon>Plexauridae</taxon>
        <taxon>Paramuricea</taxon>
    </lineage>
</organism>
<dbReference type="AlphaFoldDB" id="A0A7D9DA81"/>
<dbReference type="GO" id="GO:0008270">
    <property type="term" value="F:zinc ion binding"/>
    <property type="evidence" value="ECO:0007669"/>
    <property type="project" value="InterPro"/>
</dbReference>
<dbReference type="OrthoDB" id="10413403at2759"/>
<evidence type="ECO:0000313" key="2">
    <source>
        <dbReference type="Proteomes" id="UP001152795"/>
    </source>
</evidence>
<dbReference type="PROSITE" id="PS50966">
    <property type="entry name" value="ZF_SWIM"/>
    <property type="match status" value="1"/>
</dbReference>
<dbReference type="Proteomes" id="UP001152795">
    <property type="component" value="Unassembled WGS sequence"/>
</dbReference>
<gene>
    <name evidence="1" type="ORF">PACLA_8A043626</name>
</gene>
<evidence type="ECO:0000313" key="1">
    <source>
        <dbReference type="EMBL" id="CAB3980034.1"/>
    </source>
</evidence>
<dbReference type="InterPro" id="IPR007527">
    <property type="entry name" value="Znf_SWIM"/>
</dbReference>
<dbReference type="EMBL" id="CACRXK020000251">
    <property type="protein sequence ID" value="CAB3980034.1"/>
    <property type="molecule type" value="Genomic_DNA"/>
</dbReference>
<comment type="caution">
    <text evidence="1">The sequence shown here is derived from an EMBL/GenBank/DDBJ whole genome shotgun (WGS) entry which is preliminary data.</text>
</comment>
<reference evidence="1" key="1">
    <citation type="submission" date="2020-04" db="EMBL/GenBank/DDBJ databases">
        <authorList>
            <person name="Alioto T."/>
            <person name="Alioto T."/>
            <person name="Gomez Garrido J."/>
        </authorList>
    </citation>
    <scope>NUCLEOTIDE SEQUENCE</scope>
    <source>
        <strain evidence="1">A484AB</strain>
    </source>
</reference>